<reference evidence="1 2" key="1">
    <citation type="journal article" date="2019" name="Int. J. Syst. Evol. Microbiol.">
        <title>The Global Catalogue of Microorganisms (GCM) 10K type strain sequencing project: providing services to taxonomists for standard genome sequencing and annotation.</title>
        <authorList>
            <consortium name="The Broad Institute Genomics Platform"/>
            <consortium name="The Broad Institute Genome Sequencing Center for Infectious Disease"/>
            <person name="Wu L."/>
            <person name="Ma J."/>
        </authorList>
    </citation>
    <scope>NUCLEOTIDE SEQUENCE [LARGE SCALE GENOMIC DNA]</scope>
    <source>
        <strain evidence="1 2">JCM 9383</strain>
    </source>
</reference>
<dbReference type="RefSeq" id="WP_344678845.1">
    <property type="nucleotide sequence ID" value="NZ_BAAAUX010000009.1"/>
</dbReference>
<keyword evidence="2" id="KW-1185">Reference proteome</keyword>
<protein>
    <submittedName>
        <fullName evidence="1">Uncharacterized protein</fullName>
    </submittedName>
</protein>
<dbReference type="Proteomes" id="UP001500979">
    <property type="component" value="Unassembled WGS sequence"/>
</dbReference>
<proteinExistence type="predicted"/>
<sequence>MPQHNLNDAKTDTVIQTGHGTIRRYADDGKGIVININTGDVARDLTDELTDEYGDVHGDIEL</sequence>
<name>A0ABN3V8F7_9PSEU</name>
<evidence type="ECO:0000313" key="1">
    <source>
        <dbReference type="EMBL" id="GAA2782965.1"/>
    </source>
</evidence>
<gene>
    <name evidence="1" type="ORF">GCM10010470_16150</name>
</gene>
<evidence type="ECO:0000313" key="2">
    <source>
        <dbReference type="Proteomes" id="UP001500979"/>
    </source>
</evidence>
<accession>A0ABN3V8F7</accession>
<dbReference type="EMBL" id="BAAAUX010000009">
    <property type="protein sequence ID" value="GAA2782965.1"/>
    <property type="molecule type" value="Genomic_DNA"/>
</dbReference>
<organism evidence="1 2">
    <name type="scientific">Saccharopolyspora taberi</name>
    <dbReference type="NCBI Taxonomy" id="60895"/>
    <lineage>
        <taxon>Bacteria</taxon>
        <taxon>Bacillati</taxon>
        <taxon>Actinomycetota</taxon>
        <taxon>Actinomycetes</taxon>
        <taxon>Pseudonocardiales</taxon>
        <taxon>Pseudonocardiaceae</taxon>
        <taxon>Saccharopolyspora</taxon>
    </lineage>
</organism>
<comment type="caution">
    <text evidence="1">The sequence shown here is derived from an EMBL/GenBank/DDBJ whole genome shotgun (WGS) entry which is preliminary data.</text>
</comment>